<proteinExistence type="predicted"/>
<dbReference type="Pfam" id="PF13692">
    <property type="entry name" value="Glyco_trans_1_4"/>
    <property type="match status" value="1"/>
</dbReference>
<protein>
    <submittedName>
        <fullName evidence="1">Glycosyltransferase family 4 protein</fullName>
    </submittedName>
</protein>
<dbReference type="InterPro" id="IPR029044">
    <property type="entry name" value="Nucleotide-diphossugar_trans"/>
</dbReference>
<evidence type="ECO:0000313" key="1">
    <source>
        <dbReference type="EMBL" id="MBL0406974.1"/>
    </source>
</evidence>
<accession>A0A936ZLQ4</accession>
<gene>
    <name evidence="1" type="ORF">JKG68_23845</name>
</gene>
<dbReference type="SUPFAM" id="SSF53448">
    <property type="entry name" value="Nucleotide-diphospho-sugar transferases"/>
    <property type="match status" value="1"/>
</dbReference>
<dbReference type="AlphaFoldDB" id="A0A936ZLQ4"/>
<reference evidence="1" key="1">
    <citation type="submission" date="2021-01" db="EMBL/GenBank/DDBJ databases">
        <title>Microvirga sp.</title>
        <authorList>
            <person name="Kim M.K."/>
        </authorList>
    </citation>
    <scope>NUCLEOTIDE SEQUENCE</scope>
    <source>
        <strain evidence="1">5420S-16</strain>
    </source>
</reference>
<name>A0A936ZLQ4_9HYPH</name>
<sequence>MECYEKARSEGPKAIIVQEYYYGFGDNRDHIWRYFGSDKVLNLAFFVYHPYVSRIFAHASLFERVRYADVRLTSGFAYEDWHFNCEAIRAGYNFVVAENTLLFYRLRPGSLMQKALSLSVQQIPHSQYFEPSTFIKTCAADYERLRQEHTPAPSREEIKAAFLGNGICRELVMAAHRPEPTIGVANMAYVIFGSNLEERIDAGAAYFRACEQIGRQRFTDVVLLPFLKVGGSEKYILETLNALADLDPNRRFLVLTGELCEEHSWACKLPKHAMLLDLRALFEGSPLELLDVATLRLIQAVAPGAHVHFKDSPYALRFFRRFGGVLEENRCIFYRFCDPVVKYEGLWVTLGSTFGFLSECGHRIDLIITDTDATREQDVGKLDSLASKYHAVPLVTRARGGENPYRTETSRRNRLLWASRLDGQKRPDLLVEIGRRLALRCPSAIIDVFGSPVLERFDLEHFSGLPNISYKGAYSEFEALPYQDYDAFLYTSAFDGLPNVILEAMSHGLPVIAPDVGGISQVVTPATGFLVGNDPDDETLVEGYMNAICRIYDGTVDLASLREASVRLVEERHSEKAFMRQVALIFGLHTQGERPSHIHANSAERL</sequence>
<dbReference type="CDD" id="cd03801">
    <property type="entry name" value="GT4_PimA-like"/>
    <property type="match status" value="1"/>
</dbReference>
<dbReference type="SUPFAM" id="SSF53756">
    <property type="entry name" value="UDP-Glycosyltransferase/glycogen phosphorylase"/>
    <property type="match status" value="1"/>
</dbReference>
<comment type="caution">
    <text evidence="1">The sequence shown here is derived from an EMBL/GenBank/DDBJ whole genome shotgun (WGS) entry which is preliminary data.</text>
</comment>
<dbReference type="EMBL" id="JAEQMY010000058">
    <property type="protein sequence ID" value="MBL0406974.1"/>
    <property type="molecule type" value="Genomic_DNA"/>
</dbReference>
<dbReference type="PANTHER" id="PTHR12526:SF637">
    <property type="entry name" value="GLYCOSYLTRANSFERASE EPSF-RELATED"/>
    <property type="match status" value="1"/>
</dbReference>
<keyword evidence="2" id="KW-1185">Reference proteome</keyword>
<organism evidence="1 2">
    <name type="scientific">Microvirga aerilata</name>
    <dbReference type="NCBI Taxonomy" id="670292"/>
    <lineage>
        <taxon>Bacteria</taxon>
        <taxon>Pseudomonadati</taxon>
        <taxon>Pseudomonadota</taxon>
        <taxon>Alphaproteobacteria</taxon>
        <taxon>Hyphomicrobiales</taxon>
        <taxon>Methylobacteriaceae</taxon>
        <taxon>Microvirga</taxon>
    </lineage>
</organism>
<dbReference type="PANTHER" id="PTHR12526">
    <property type="entry name" value="GLYCOSYLTRANSFERASE"/>
    <property type="match status" value="1"/>
</dbReference>
<dbReference type="Proteomes" id="UP000605848">
    <property type="component" value="Unassembled WGS sequence"/>
</dbReference>
<dbReference type="Gene3D" id="3.40.50.2000">
    <property type="entry name" value="Glycogen Phosphorylase B"/>
    <property type="match status" value="1"/>
</dbReference>
<evidence type="ECO:0000313" key="2">
    <source>
        <dbReference type="Proteomes" id="UP000605848"/>
    </source>
</evidence>